<feature type="coiled-coil region" evidence="4">
    <location>
        <begin position="393"/>
        <end position="462"/>
    </location>
</feature>
<dbReference type="InterPro" id="IPR011990">
    <property type="entry name" value="TPR-like_helical_dom_sf"/>
</dbReference>
<feature type="repeat" description="TPR" evidence="3">
    <location>
        <begin position="192"/>
        <end position="225"/>
    </location>
</feature>
<dbReference type="GO" id="GO:0006355">
    <property type="term" value="P:regulation of DNA-templated transcription"/>
    <property type="evidence" value="ECO:0007669"/>
    <property type="project" value="InterPro"/>
</dbReference>
<dbReference type="PANTHER" id="PTHR14027:SF2">
    <property type="entry name" value="RNA POLYMERASE-ASSOCIATED PROTEIN CTR9 HOMOLOG"/>
    <property type="match status" value="1"/>
</dbReference>
<feature type="compositionally biased region" description="Basic and acidic residues" evidence="5">
    <location>
        <begin position="984"/>
        <end position="995"/>
    </location>
</feature>
<organism evidence="6 7">
    <name type="scientific">Cutaneotrichosporon spelunceum</name>
    <dbReference type="NCBI Taxonomy" id="1672016"/>
    <lineage>
        <taxon>Eukaryota</taxon>
        <taxon>Fungi</taxon>
        <taxon>Dikarya</taxon>
        <taxon>Basidiomycota</taxon>
        <taxon>Agaricomycotina</taxon>
        <taxon>Tremellomycetes</taxon>
        <taxon>Trichosporonales</taxon>
        <taxon>Trichosporonaceae</taxon>
        <taxon>Cutaneotrichosporon</taxon>
    </lineage>
</organism>
<dbReference type="Gene3D" id="1.25.40.10">
    <property type="entry name" value="Tetratricopeptide repeat domain"/>
    <property type="match status" value="4"/>
</dbReference>
<reference evidence="6" key="2">
    <citation type="submission" date="2023-06" db="EMBL/GenBank/DDBJ databases">
        <authorList>
            <person name="Kobayashi Y."/>
            <person name="Kayamori A."/>
            <person name="Aoki K."/>
            <person name="Shiwa Y."/>
            <person name="Fujita N."/>
            <person name="Sugita T."/>
            <person name="Iwasaki W."/>
            <person name="Tanaka N."/>
            <person name="Takashima M."/>
        </authorList>
    </citation>
    <scope>NUCLEOTIDE SEQUENCE</scope>
    <source>
        <strain evidence="6">HIS016</strain>
    </source>
</reference>
<dbReference type="GO" id="GO:0016593">
    <property type="term" value="C:Cdc73/Paf1 complex"/>
    <property type="evidence" value="ECO:0007669"/>
    <property type="project" value="TreeGrafter"/>
</dbReference>
<keyword evidence="7" id="KW-1185">Reference proteome</keyword>
<dbReference type="SMART" id="SM00028">
    <property type="entry name" value="TPR"/>
    <property type="match status" value="10"/>
</dbReference>
<dbReference type="PANTHER" id="PTHR14027">
    <property type="entry name" value="RNA POLYMERASE-ASSOCIATED PROTEIN CTR9"/>
    <property type="match status" value="1"/>
</dbReference>
<evidence type="ECO:0000256" key="4">
    <source>
        <dbReference type="SAM" id="Coils"/>
    </source>
</evidence>
<dbReference type="GO" id="GO:0000993">
    <property type="term" value="F:RNA polymerase II complex binding"/>
    <property type="evidence" value="ECO:0007669"/>
    <property type="project" value="TreeGrafter"/>
</dbReference>
<dbReference type="Proteomes" id="UP001222932">
    <property type="component" value="Unassembled WGS sequence"/>
</dbReference>
<proteinExistence type="predicted"/>
<gene>
    <name evidence="6" type="primary">CTR9</name>
    <name evidence="6" type="ORF">CspeluHIS016_0206460</name>
</gene>
<keyword evidence="2 3" id="KW-0802">TPR repeat</keyword>
<evidence type="ECO:0000256" key="5">
    <source>
        <dbReference type="SAM" id="MobiDB-lite"/>
    </source>
</evidence>
<feature type="compositionally biased region" description="Basic residues" evidence="5">
    <location>
        <begin position="1034"/>
        <end position="1046"/>
    </location>
</feature>
<feature type="compositionally biased region" description="Acidic residues" evidence="5">
    <location>
        <begin position="1118"/>
        <end position="1128"/>
    </location>
</feature>
<name>A0AAD3TRN1_9TREE</name>
<dbReference type="Pfam" id="PF13432">
    <property type="entry name" value="TPR_16"/>
    <property type="match status" value="1"/>
</dbReference>
<dbReference type="PROSITE" id="PS50005">
    <property type="entry name" value="TPR"/>
    <property type="match status" value="1"/>
</dbReference>
<evidence type="ECO:0000313" key="6">
    <source>
        <dbReference type="EMBL" id="GMK55590.1"/>
    </source>
</evidence>
<protein>
    <recommendedName>
        <fullName evidence="8">TPR-like protein</fullName>
    </recommendedName>
</protein>
<evidence type="ECO:0008006" key="8">
    <source>
        <dbReference type="Google" id="ProtNLM"/>
    </source>
</evidence>
<keyword evidence="4" id="KW-0175">Coiled coil</keyword>
<evidence type="ECO:0000256" key="3">
    <source>
        <dbReference type="PROSITE-ProRule" id="PRU00339"/>
    </source>
</evidence>
<keyword evidence="1" id="KW-0677">Repeat</keyword>
<dbReference type="InterPro" id="IPR019734">
    <property type="entry name" value="TPR_rpt"/>
</dbReference>
<reference evidence="6" key="1">
    <citation type="journal article" date="2023" name="BMC Genomics">
        <title>Chromosome-level genome assemblies of Cutaneotrichosporon spp. (Trichosporonales, Basidiomycota) reveal imbalanced evolution between nucleotide sequences and chromosome synteny.</title>
        <authorList>
            <person name="Kobayashi Y."/>
            <person name="Kayamori A."/>
            <person name="Aoki K."/>
            <person name="Shiwa Y."/>
            <person name="Matsutani M."/>
            <person name="Fujita N."/>
            <person name="Sugita T."/>
            <person name="Iwasaki W."/>
            <person name="Tanaka N."/>
            <person name="Takashima M."/>
        </authorList>
    </citation>
    <scope>NUCLEOTIDE SEQUENCE</scope>
    <source>
        <strain evidence="6">HIS016</strain>
    </source>
</reference>
<dbReference type="EMBL" id="BTCM01000002">
    <property type="protein sequence ID" value="GMK55590.1"/>
    <property type="molecule type" value="Genomic_DNA"/>
</dbReference>
<dbReference type="SUPFAM" id="SSF48452">
    <property type="entry name" value="TPR-like"/>
    <property type="match status" value="3"/>
</dbReference>
<comment type="caution">
    <text evidence="6">The sequence shown here is derived from an EMBL/GenBank/DDBJ whole genome shotgun (WGS) entry which is preliminary data.</text>
</comment>
<evidence type="ECO:0000256" key="2">
    <source>
        <dbReference type="ARBA" id="ARBA00022803"/>
    </source>
</evidence>
<dbReference type="InterPro" id="IPR031101">
    <property type="entry name" value="Ctr9"/>
</dbReference>
<feature type="compositionally biased region" description="Basic and acidic residues" evidence="5">
    <location>
        <begin position="1002"/>
        <end position="1014"/>
    </location>
</feature>
<evidence type="ECO:0000256" key="1">
    <source>
        <dbReference type="ARBA" id="ARBA00022737"/>
    </source>
</evidence>
<sequence>MAAQQPSEGSITIVGTVGSYQTEINFKDLGDDESAEVIPDLLADYQAECKDWTAVAREHWRCGRWKRAEDLIRRGIKFFGGGRQPDHMALVNLHAMLGHLHLAQSRAAPKTVLQNAKHDLLPGNIRTKEYHYTEATANFNRADEALRSFGTGSEDEPVSVAMGKIILYLARGQPGVASPLVDRLLNRQPNNVAALLTQARLQFARREHDTALATYQKILSLSPDVQPDPRIGIGLCAYVLGDKERAQAAWERAQRRDPTSWAPPLLLGLSALNLARDPSVSLPERVAFESQGVDKVSAAFRLNNKSSAAALALAAVCTLGRKVELASKLAERAIQYSDNRRHSVLANSERGRLGFIAGELTDAARYIGAAKTEDPNTVNVMAELTLAQIAIKNGNLREALNFVEQTAKRLNGKGPLEFTVLHASLLAYPHLGMPADEAERNLKSARTMLGEVQNLVSNAETEEDWAKLRGVAYDADAFVELAKLWQEESIEKAITSYQTAIQIRAEAESDDGEDTQAESQVRHKSADYGTVRLSTNLASLYALQGESESAESMFLEALQRLTSATGKEADELKTVLAYDLGRACEQGGDIVKAQQWYRDVLGQHPEHMESKARLAVIARTAGRNVDAHNYLKECLRADETNVTLRSAYTNFLISLGSYKEALQFTSQTLKHERHDVYTYTALGWLHFNLGREAKSQQDVAERSKQYLRSAEAYERALSVDPTNAVAAQGLVIALAEDTLTPKALQSTPGSVEEMKNRTRLAGQALSVLGRIKDSLPEGAVNVNIGHCYFIRGEEERAIEAYGSALSAANGRNVPILLYLCRAWFSYANKETNFSAMGQALHYAQRAMHLQPSDRAILYNIAMIQQKAAEIMLGLEPSRRLLDELKLALKRATEAVGIFRALADDKTRPLPYDPEVADHRARYGESLVRKGPEAIATQEEFESEAAARVEEARRMRAAEQERITAASAARQNEIEARAAEITEQRRKAREEARAFHEQLSAQIREEEERKAERVEQRKRRKDTDGIVEDGEERPRKKGKKGGKKKKRKDESDEEEEDRGESAPLSGADDDPEAGRRRAQARLAASRAKKSKKSRRGDPDEEEDTGTRRGKQFKSKAVIEDSDDEDDDEQMAPAAPSPPSTPAAGSDDDE</sequence>
<feature type="region of interest" description="Disordered" evidence="5">
    <location>
        <begin position="984"/>
        <end position="1148"/>
    </location>
</feature>
<dbReference type="GO" id="GO:0006368">
    <property type="term" value="P:transcription elongation by RNA polymerase II"/>
    <property type="evidence" value="ECO:0007669"/>
    <property type="project" value="TreeGrafter"/>
</dbReference>
<dbReference type="AlphaFoldDB" id="A0AAD3TRN1"/>
<accession>A0AAD3TRN1</accession>
<evidence type="ECO:0000313" key="7">
    <source>
        <dbReference type="Proteomes" id="UP001222932"/>
    </source>
</evidence>